<dbReference type="CDD" id="cd11336">
    <property type="entry name" value="AmyAc_MTSase"/>
    <property type="match status" value="1"/>
</dbReference>
<dbReference type="OrthoDB" id="9761577at2"/>
<sequence>MSLLRATARFQFHADFPIDAAVPLVDYYARLGVSHFYASPLTRARKGSTHGYDTIDYSLISPELGGEPALHRLVTSLREAGMGLILDIVPNHMASGPETAWWQSMLEWGPHSPYASYFDVDWQADDPWLHGKVLAPFLGEQLGKVLDSGTLHLRFDADTGQFYLAYHETRYPLTPGSFGTILRAGVPLLDEATLAMAAFFDDLAGEDVTAAQREQAREVLKLAAQTPAGKQAINDALAAHDPLQVAGRQHLDSLLDKQHYRLAWWRTAPETINWRRFFEITDLAGLRVEQEEVFEAVHELVFRLYAEGWIDGVRIDHIDGLSDPLAYSRKLRARLEALQSQRPGRLAQDAPVILVEKILAADETLDPRWGVDGTTGYEFMDQVGALLHDPSGEARLTALWQRVSGSTLRFDEHVINARRLLIAQHFAGEVEAVARVLQSIARMHPESRDWSLVAIRRVLSELLLHVPVYRTYVDLDGRSETDQAVFDRAADAARANLRGTDIELLKVLDGWLGGDAPQDFPPPECEQRLYVARRFQQLTSPLAAKSVEDTAFFRYGRLLSRNEVGADPGQFSLSVADFHQCNAERLATTPNAMLATATHDHKRGEDARARLAVLSNQPAQWAQTIERWLARDAAAAAKHGEVALDAPDAYLLYQTIVASWPLSLRLDDGPALQAFAERLIAWQQKALREAKQRSTWFDPDSDYEAAGARFLTRLFDPVQGADALADILTYVESIATAGAVNSLVQTVLKLTVPGVPDIYQGTDWWDLSLMDPDNRRPVDFTARRAAESMPAEVDELWADWPSGRVKHHTISRILGLRRRLPALFASGDYVPLEIIGAAKHHALAFARVDAQASMLVVVPLYMADRLDSSGVASTLDWADTCVILPDALEGRRFESVTASGSIAPLDGRVRVADAVFGLPFAVLVAN</sequence>
<organism evidence="2 3">
    <name type="scientific">Pigmentiphaga aceris</name>
    <dbReference type="NCBI Taxonomy" id="1940612"/>
    <lineage>
        <taxon>Bacteria</taxon>
        <taxon>Pseudomonadati</taxon>
        <taxon>Pseudomonadota</taxon>
        <taxon>Betaproteobacteria</taxon>
        <taxon>Burkholderiales</taxon>
        <taxon>Alcaligenaceae</taxon>
        <taxon>Pigmentiphaga</taxon>
    </lineage>
</organism>
<dbReference type="InterPro" id="IPR012767">
    <property type="entry name" value="Trehalose_TreY"/>
</dbReference>
<dbReference type="SMART" id="SM00642">
    <property type="entry name" value="Aamy"/>
    <property type="match status" value="1"/>
</dbReference>
<dbReference type="GO" id="GO:0030980">
    <property type="term" value="P:alpha-glucan catabolic process"/>
    <property type="evidence" value="ECO:0007669"/>
    <property type="project" value="TreeGrafter"/>
</dbReference>
<dbReference type="EMBL" id="CP043046">
    <property type="protein sequence ID" value="QEI07994.1"/>
    <property type="molecule type" value="Genomic_DNA"/>
</dbReference>
<dbReference type="InterPro" id="IPR006047">
    <property type="entry name" value="GH13_cat_dom"/>
</dbReference>
<dbReference type="KEGG" id="pacr:FXN63_20745"/>
<dbReference type="GO" id="GO:0047470">
    <property type="term" value="F:(1,4)-alpha-D-glucan 1-alpha-D-glucosylmutase activity"/>
    <property type="evidence" value="ECO:0007669"/>
    <property type="project" value="TreeGrafter"/>
</dbReference>
<dbReference type="NCBIfam" id="TIGR02401">
    <property type="entry name" value="trehalose_TreY"/>
    <property type="match status" value="1"/>
</dbReference>
<dbReference type="PANTHER" id="PTHR10357">
    <property type="entry name" value="ALPHA-AMYLASE FAMILY MEMBER"/>
    <property type="match status" value="1"/>
</dbReference>
<dbReference type="InterPro" id="IPR017853">
    <property type="entry name" value="GH"/>
</dbReference>
<dbReference type="Proteomes" id="UP000325161">
    <property type="component" value="Chromosome"/>
</dbReference>
<dbReference type="Gene3D" id="3.20.20.80">
    <property type="entry name" value="Glycosidases"/>
    <property type="match status" value="4"/>
</dbReference>
<dbReference type="AlphaFoldDB" id="A0A5C0B260"/>
<keyword evidence="3" id="KW-1185">Reference proteome</keyword>
<evidence type="ECO:0000313" key="3">
    <source>
        <dbReference type="Proteomes" id="UP000325161"/>
    </source>
</evidence>
<name>A0A5C0B260_9BURK</name>
<protein>
    <submittedName>
        <fullName evidence="2">Malto-oligosyltrehalose synthase</fullName>
    </submittedName>
</protein>
<dbReference type="GO" id="GO:0005992">
    <property type="term" value="P:trehalose biosynthetic process"/>
    <property type="evidence" value="ECO:0007669"/>
    <property type="project" value="TreeGrafter"/>
</dbReference>
<proteinExistence type="predicted"/>
<evidence type="ECO:0000259" key="1">
    <source>
        <dbReference type="SMART" id="SM00642"/>
    </source>
</evidence>
<dbReference type="RefSeq" id="WP_148817084.1">
    <property type="nucleotide sequence ID" value="NZ_CP043046.1"/>
</dbReference>
<feature type="domain" description="Glycosyl hydrolase family 13 catalytic" evidence="1">
    <location>
        <begin position="26"/>
        <end position="498"/>
    </location>
</feature>
<dbReference type="SUPFAM" id="SSF51445">
    <property type="entry name" value="(Trans)glycosidases"/>
    <property type="match status" value="1"/>
</dbReference>
<evidence type="ECO:0000313" key="2">
    <source>
        <dbReference type="EMBL" id="QEI07994.1"/>
    </source>
</evidence>
<reference evidence="2 3" key="1">
    <citation type="submission" date="2019-08" db="EMBL/GenBank/DDBJ databases">
        <title>Amphibian skin-associated Pigmentiphaga: genome sequence and occurrence across geography and hosts.</title>
        <authorList>
            <person name="Bletz M.C."/>
            <person name="Bunk B."/>
            <person name="Sproeer C."/>
            <person name="Biwer P."/>
            <person name="Reiter S."/>
            <person name="Rabemananjara F.C.E."/>
            <person name="Schulz S."/>
            <person name="Overmann J."/>
            <person name="Vences M."/>
        </authorList>
    </citation>
    <scope>NUCLEOTIDE SEQUENCE [LARGE SCALE GENOMIC DNA]</scope>
    <source>
        <strain evidence="2 3">Mada1488</strain>
    </source>
</reference>
<accession>A0A5C0B260</accession>
<dbReference type="PANTHER" id="PTHR10357:SF216">
    <property type="entry name" value="MALTOOLIGOSYL TREHALOSE SYNTHASE-RELATED"/>
    <property type="match status" value="1"/>
</dbReference>
<gene>
    <name evidence="2" type="primary">treY</name>
    <name evidence="2" type="ORF">FXN63_20745</name>
</gene>
<dbReference type="Pfam" id="PF00128">
    <property type="entry name" value="Alpha-amylase"/>
    <property type="match status" value="1"/>
</dbReference>